<evidence type="ECO:0000256" key="2">
    <source>
        <dbReference type="ARBA" id="ARBA00022679"/>
    </source>
</evidence>
<sequence>MAKFVTAAEAVQQIKDGATIATSGFVGGLIPEAVLKEMEASFRANNTPKDMTVIYAAGQGDSGERGLNHLGDEGMLKRIIGGHFNLTPRLGELVNNNKVEAYNLPQGTLSQWFRDIAGRRPGTITKVGLRTFVDPRLEGGKINDVTKEDIVEVIELGGEEWLWYHPHKIDVAIIRGTTADEDGNVTMDGEIGTGEALAIAEAAKACGGIVIVQVKDVAAKNTLDPRDVKIPGVIVDYVVKADEADHMMTWDYAYNPAFNGDVKVPLDSVAPLKLNNRKIIARRCAMELIPDAVVNLGIGMPEGVSVVAAEEGIDSMVLTTEAGTIGGVPAGGLSFGAATNASVILDQPYQFDFYDGGGVDLAILGLAESDVNGNINVSKFNGRVAGCGGFINITQNSKKVIFCGTFTAGGLKEEVKDGKLVITSEGRNKKFLKQVEQVTFSGAYANAVGQPVLYVTERAVFKLTPEGLELIEVAPGIDIEKDVLAYMDFKPIVKDVKLMDARIFEDKPMGLEL</sequence>
<keyword evidence="6" id="KW-1185">Reference proteome</keyword>
<dbReference type="SUPFAM" id="SSF100950">
    <property type="entry name" value="NagB/RpiA/CoA transferase-like"/>
    <property type="match status" value="2"/>
</dbReference>
<dbReference type="KEGG" id="meg:DKB62_04050"/>
<evidence type="ECO:0000313" key="5">
    <source>
        <dbReference type="EMBL" id="AXL20807.1"/>
    </source>
</evidence>
<gene>
    <name evidence="5" type="ORF">DKB62_04050</name>
</gene>
<evidence type="ECO:0000313" key="6">
    <source>
        <dbReference type="Proteomes" id="UP000254337"/>
    </source>
</evidence>
<dbReference type="RefSeq" id="WP_107195763.1">
    <property type="nucleotide sequence ID" value="NZ_CP029462.1"/>
</dbReference>
<evidence type="ECO:0000256" key="1">
    <source>
        <dbReference type="ARBA" id="ARBA00007154"/>
    </source>
</evidence>
<dbReference type="InterPro" id="IPR014388">
    <property type="entry name" value="3-oxoacid_CoA-transferase"/>
</dbReference>
<dbReference type="Proteomes" id="UP000254337">
    <property type="component" value="Chromosome"/>
</dbReference>
<dbReference type="InterPro" id="IPR037171">
    <property type="entry name" value="NagB/RpiA_transferase-like"/>
</dbReference>
<name>A0A346AY64_9FIRM</name>
<dbReference type="AlphaFoldDB" id="A0A346AY64"/>
<dbReference type="GO" id="GO:0008410">
    <property type="term" value="F:CoA-transferase activity"/>
    <property type="evidence" value="ECO:0007669"/>
    <property type="project" value="InterPro"/>
</dbReference>
<dbReference type="OrthoDB" id="9805230at2"/>
<protein>
    <submittedName>
        <fullName evidence="5">Acyl CoA:acetate/3-ketoacid CoA transferase</fullName>
    </submittedName>
</protein>
<dbReference type="SMART" id="SM00882">
    <property type="entry name" value="CoA_trans"/>
    <property type="match status" value="2"/>
</dbReference>
<evidence type="ECO:0000256" key="4">
    <source>
        <dbReference type="PIRSR" id="PIRSR000858-1"/>
    </source>
</evidence>
<dbReference type="GO" id="GO:0046952">
    <property type="term" value="P:ketone body catabolic process"/>
    <property type="evidence" value="ECO:0007669"/>
    <property type="project" value="InterPro"/>
</dbReference>
<accession>A0A346AY64</accession>
<organism evidence="5 6">
    <name type="scientific">Megasphaera stantonii</name>
    <dbReference type="NCBI Taxonomy" id="2144175"/>
    <lineage>
        <taxon>Bacteria</taxon>
        <taxon>Bacillati</taxon>
        <taxon>Bacillota</taxon>
        <taxon>Negativicutes</taxon>
        <taxon>Veillonellales</taxon>
        <taxon>Veillonellaceae</taxon>
        <taxon>Megasphaera</taxon>
    </lineage>
</organism>
<comment type="similarity">
    <text evidence="1 3">Belongs to the 3-oxoacid CoA-transferase family.</text>
</comment>
<dbReference type="Gene3D" id="3.40.1080.10">
    <property type="entry name" value="Glutaconate Coenzyme A-transferase"/>
    <property type="match status" value="2"/>
</dbReference>
<dbReference type="PIRSF" id="PIRSF000858">
    <property type="entry name" value="SCOT-t"/>
    <property type="match status" value="1"/>
</dbReference>
<evidence type="ECO:0000256" key="3">
    <source>
        <dbReference type="PIRNR" id="PIRNR000858"/>
    </source>
</evidence>
<dbReference type="EMBL" id="CP029462">
    <property type="protein sequence ID" value="AXL20807.1"/>
    <property type="molecule type" value="Genomic_DNA"/>
</dbReference>
<proteinExistence type="inferred from homology"/>
<dbReference type="InterPro" id="IPR004165">
    <property type="entry name" value="CoA_trans_fam_I"/>
</dbReference>
<dbReference type="PANTHER" id="PTHR43293:SF1">
    <property type="entry name" value="ACETATE COA-TRANSFERASE YDIF"/>
    <property type="match status" value="1"/>
</dbReference>
<dbReference type="PANTHER" id="PTHR43293">
    <property type="entry name" value="ACETATE COA-TRANSFERASE YDIF"/>
    <property type="match status" value="1"/>
</dbReference>
<dbReference type="Pfam" id="PF01144">
    <property type="entry name" value="CoA_trans"/>
    <property type="match status" value="1"/>
</dbReference>
<keyword evidence="2 3" id="KW-0808">Transferase</keyword>
<reference evidence="5 6" key="1">
    <citation type="submission" date="2018-05" db="EMBL/GenBank/DDBJ databases">
        <title>Complete genome sequence of Megasphaera sp. AJH120T, isolated from the ceca of a chicken.</title>
        <authorList>
            <person name="Maki J."/>
            <person name="Looft T."/>
        </authorList>
    </citation>
    <scope>NUCLEOTIDE SEQUENCE [LARGE SCALE GENOMIC DNA]</scope>
    <source>
        <strain evidence="5 6">AJH120</strain>
    </source>
</reference>
<feature type="active site" description="5-glutamyl coenzyme A thioester intermediate" evidence="4">
    <location>
        <position position="321"/>
    </location>
</feature>